<organism evidence="1 2">
    <name type="scientific">Paramuricea clavata</name>
    <name type="common">Red gorgonian</name>
    <name type="synonym">Violescent sea-whip</name>
    <dbReference type="NCBI Taxonomy" id="317549"/>
    <lineage>
        <taxon>Eukaryota</taxon>
        <taxon>Metazoa</taxon>
        <taxon>Cnidaria</taxon>
        <taxon>Anthozoa</taxon>
        <taxon>Octocorallia</taxon>
        <taxon>Malacalcyonacea</taxon>
        <taxon>Plexauridae</taxon>
        <taxon>Paramuricea</taxon>
    </lineage>
</organism>
<accession>A0A7D9L8Q5</accession>
<protein>
    <submittedName>
        <fullName evidence="1">Uncharacterized protein</fullName>
    </submittedName>
</protein>
<comment type="caution">
    <text evidence="1">The sequence shown here is derived from an EMBL/GenBank/DDBJ whole genome shotgun (WGS) entry which is preliminary data.</text>
</comment>
<dbReference type="PANTHER" id="PTHR47510">
    <property type="entry name" value="REVERSE TRANSCRIPTASE DOMAIN-CONTAINING PROTEIN"/>
    <property type="match status" value="1"/>
</dbReference>
<dbReference type="Proteomes" id="UP001152795">
    <property type="component" value="Unassembled WGS sequence"/>
</dbReference>
<dbReference type="EMBL" id="CACRXK020013929">
    <property type="protein sequence ID" value="CAB4025980.1"/>
    <property type="molecule type" value="Genomic_DNA"/>
</dbReference>
<evidence type="ECO:0000313" key="1">
    <source>
        <dbReference type="EMBL" id="CAB4025980.1"/>
    </source>
</evidence>
<proteinExistence type="predicted"/>
<sequence length="279" mass="32605">ENVCKYKSKVITFRSLKNIDLEQLNQDLMHAPWHVAGIFNEVDDKYDYWSSLFESLVDRHAPLKRKKVREKDSPYMTIEWKKAIRNKRKYAIKFAKDRTKENFELKKKYRNIANKGRRKAVSAYCHKTSEDLRDKPSEFYKTFKPFLSDKVKDPAVICLRTNESTVKTNEYEVTELLADYFNTAACSIGGDHVNNLTEKDHDYHNSVKVIRETFQTNPNAGFEFRKLSQDEVTFTLEHLNPKKASGWNPGTTPNLLKKVARGVSPSLTNLYNECIYRCK</sequence>
<dbReference type="AlphaFoldDB" id="A0A7D9L8Q5"/>
<dbReference type="PANTHER" id="PTHR47510:SF3">
    <property type="entry name" value="ENDO_EXONUCLEASE_PHOSPHATASE DOMAIN-CONTAINING PROTEIN"/>
    <property type="match status" value="1"/>
</dbReference>
<feature type="non-terminal residue" evidence="1">
    <location>
        <position position="1"/>
    </location>
</feature>
<evidence type="ECO:0000313" key="2">
    <source>
        <dbReference type="Proteomes" id="UP001152795"/>
    </source>
</evidence>
<dbReference type="OrthoDB" id="5989316at2759"/>
<reference evidence="1" key="1">
    <citation type="submission" date="2020-04" db="EMBL/GenBank/DDBJ databases">
        <authorList>
            <person name="Alioto T."/>
            <person name="Alioto T."/>
            <person name="Gomez Garrido J."/>
        </authorList>
    </citation>
    <scope>NUCLEOTIDE SEQUENCE</scope>
    <source>
        <strain evidence="1">A484AB</strain>
    </source>
</reference>
<gene>
    <name evidence="1" type="ORF">PACLA_8A059461</name>
</gene>
<name>A0A7D9L8Q5_PARCT</name>
<keyword evidence="2" id="KW-1185">Reference proteome</keyword>